<dbReference type="GO" id="GO:0016158">
    <property type="term" value="F:inositol hexakisphosphate 3-phosphatase activity"/>
    <property type="evidence" value="ECO:0007669"/>
    <property type="project" value="UniProtKB-EC"/>
</dbReference>
<evidence type="ECO:0000256" key="10">
    <source>
        <dbReference type="ARBA" id="ARBA00042300"/>
    </source>
</evidence>
<keyword evidence="8" id="KW-0325">Glycoprotein</keyword>
<accession>A0A3N2Q1F0</accession>
<evidence type="ECO:0000313" key="21">
    <source>
        <dbReference type="EMBL" id="ROT40589.1"/>
    </source>
</evidence>
<evidence type="ECO:0000313" key="22">
    <source>
        <dbReference type="Proteomes" id="UP000272025"/>
    </source>
</evidence>
<dbReference type="PROSITE" id="PS00778">
    <property type="entry name" value="HIS_ACID_PHOSPHAT_2"/>
    <property type="match status" value="1"/>
</dbReference>
<keyword evidence="6" id="KW-0378">Hydrolase</keyword>
<feature type="disulfide bond" evidence="19">
    <location>
        <begin position="115"/>
        <end position="465"/>
    </location>
</feature>
<dbReference type="EMBL" id="ML119052">
    <property type="protein sequence ID" value="ROT40589.1"/>
    <property type="molecule type" value="Genomic_DNA"/>
</dbReference>
<keyword evidence="22" id="KW-1185">Reference proteome</keyword>
<dbReference type="Gene3D" id="3.40.50.1240">
    <property type="entry name" value="Phosphoglycerate mutase-like"/>
    <property type="match status" value="1"/>
</dbReference>
<evidence type="ECO:0000256" key="11">
    <source>
        <dbReference type="ARBA" id="ARBA00043670"/>
    </source>
</evidence>
<dbReference type="GO" id="GO:0003993">
    <property type="term" value="F:acid phosphatase activity"/>
    <property type="evidence" value="ECO:0007669"/>
    <property type="project" value="TreeGrafter"/>
</dbReference>
<evidence type="ECO:0000256" key="19">
    <source>
        <dbReference type="PIRSR" id="PIRSR000894-2"/>
    </source>
</evidence>
<evidence type="ECO:0000256" key="16">
    <source>
        <dbReference type="ARBA" id="ARBA00044106"/>
    </source>
</evidence>
<feature type="transmembrane region" description="Helical" evidence="20">
    <location>
        <begin position="53"/>
        <end position="76"/>
    </location>
</feature>
<evidence type="ECO:0000256" key="15">
    <source>
        <dbReference type="ARBA" id="ARBA00043788"/>
    </source>
</evidence>
<evidence type="ECO:0000256" key="1">
    <source>
        <dbReference type="ARBA" id="ARBA00004613"/>
    </source>
</evidence>
<comment type="catalytic activity">
    <reaction evidence="11">
        <text>1D-myo-inositol 1,2,5,6-tetrakisphosphate + H2O = 1D-myo-inositol 1,2,6-trisphosphate + phosphate</text>
        <dbReference type="Rhea" id="RHEA:77119"/>
        <dbReference type="ChEBI" id="CHEBI:15377"/>
        <dbReference type="ChEBI" id="CHEBI:43474"/>
        <dbReference type="ChEBI" id="CHEBI:195535"/>
        <dbReference type="ChEBI" id="CHEBI:195537"/>
    </reaction>
    <physiologicalReaction direction="left-to-right" evidence="11">
        <dbReference type="Rhea" id="RHEA:77120"/>
    </physiologicalReaction>
</comment>
<keyword evidence="20" id="KW-0472">Membrane</keyword>
<dbReference type="RefSeq" id="XP_028468395.1">
    <property type="nucleotide sequence ID" value="XM_028609051.1"/>
</dbReference>
<evidence type="ECO:0000256" key="4">
    <source>
        <dbReference type="ARBA" id="ARBA00012632"/>
    </source>
</evidence>
<dbReference type="SUPFAM" id="SSF53254">
    <property type="entry name" value="Phosphoglycerate mutase-like"/>
    <property type="match status" value="1"/>
</dbReference>
<dbReference type="STRING" id="1314773.A0A3N2Q1F0"/>
<dbReference type="AlphaFoldDB" id="A0A3N2Q1F0"/>
<evidence type="ECO:0000256" key="13">
    <source>
        <dbReference type="ARBA" id="ARBA00043721"/>
    </source>
</evidence>
<dbReference type="PIRSF" id="PIRSF000894">
    <property type="entry name" value="Acid_phosphatase"/>
    <property type="match status" value="1"/>
</dbReference>
<evidence type="ECO:0000256" key="9">
    <source>
        <dbReference type="ARBA" id="ARBA00041857"/>
    </source>
</evidence>
<keyword evidence="5" id="KW-0964">Secreted</keyword>
<comment type="subunit">
    <text evidence="3">Monomer.</text>
</comment>
<feature type="disulfide bond" evidence="19">
    <location>
        <begin position="262"/>
        <end position="522"/>
    </location>
</feature>
<comment type="catalytic activity">
    <reaction evidence="15">
        <text>1D-myo-inositol hexakisphosphate + H2O = 1D-myo-inositol 1,2,4,5,6-pentakisphosphate + phosphate</text>
        <dbReference type="Rhea" id="RHEA:16989"/>
        <dbReference type="ChEBI" id="CHEBI:15377"/>
        <dbReference type="ChEBI" id="CHEBI:43474"/>
        <dbReference type="ChEBI" id="CHEBI:57798"/>
        <dbReference type="ChEBI" id="CHEBI:58130"/>
        <dbReference type="EC" id="3.1.3.8"/>
    </reaction>
    <physiologicalReaction direction="left-to-right" evidence="15">
        <dbReference type="Rhea" id="RHEA:16990"/>
    </physiologicalReaction>
</comment>
<dbReference type="CDD" id="cd07061">
    <property type="entry name" value="HP_HAP_like"/>
    <property type="match status" value="1"/>
</dbReference>
<name>A0A3N2Q1F0_SODAK</name>
<comment type="catalytic activity">
    <reaction evidence="12">
        <text>1D-myo-inositol 1,2-bisphosphate + H2O = 1D-myo-inositol 2-phosphate + phosphate</text>
        <dbReference type="Rhea" id="RHEA:77135"/>
        <dbReference type="ChEBI" id="CHEBI:15377"/>
        <dbReference type="ChEBI" id="CHEBI:43474"/>
        <dbReference type="ChEBI" id="CHEBI:84142"/>
        <dbReference type="ChEBI" id="CHEBI:195539"/>
    </reaction>
    <physiologicalReaction direction="left-to-right" evidence="12">
        <dbReference type="Rhea" id="RHEA:77136"/>
    </physiologicalReaction>
</comment>
<protein>
    <recommendedName>
        <fullName evidence="16">Phytase A</fullName>
        <ecNumber evidence="4">3.1.3.8</ecNumber>
    </recommendedName>
    <alternativeName>
        <fullName evidence="17">Histidine acid phosphatase phyA</fullName>
    </alternativeName>
    <alternativeName>
        <fullName evidence="10">Myo-inositol hexakisphosphate phosphohydrolase A</fullName>
    </alternativeName>
    <alternativeName>
        <fullName evidence="9">Myo-inositol-hexaphosphate 3-phosphohydrolase A</fullName>
    </alternativeName>
</protein>
<sequence>MGFSDMTASLKRLISGENNPRYTAIPASNSVTDGGNVQIQSSGSRWLPQNRRLLRVLGALVFVTLVVHLGVVLWRITNCKVTGNCQEEDHTQLWGQYSPFYPVPSDFDRDVPAQCEVTFAQVLSRHGSRDPTVHKSAAYRELLAQIQETVEDYAQGYEFIRDHKYTLGADQLTAYGRREMKVSGTAFYRRYRALAASSEPFVRVSGQQRVIDSGLEWMDGFLEAKQADGHEVPGAERADWEGRIVVVPEEEGTNNTLSHGLCSEFEEGPFSRLGGEAQTEWRDVFMPPVAARVNAHLPGANLTHSELVYLMDLCPFSTVADPDLTLSPFCGLFTLDEWRDYDYYQTVGKYYAYNEGNPLGPTQGVGFVNELVARLTGRPVQDRTSTNETLVGDEETFPLGRALYADFSHDNDMMGIYGALGLYGEEATGGPLPKAERLSALEAGGFASRWTVPFGARMYVEKMRCGMIRGGEDEDEELVRILVNDRVVPLAGCGADRLGRCRLSAFVDSLEFARNGGRWDECWI</sequence>
<evidence type="ECO:0000256" key="2">
    <source>
        <dbReference type="ARBA" id="ARBA00005375"/>
    </source>
</evidence>
<dbReference type="EC" id="3.1.3.8" evidence="4"/>
<dbReference type="InterPro" id="IPR000560">
    <property type="entry name" value="His_Pase_clade-2"/>
</dbReference>
<comment type="catalytic activity">
    <reaction evidence="14">
        <text>1D-myo-inositol 1,2,4,5,6-pentakisphosphate + H2O = 1D-myo-inositol 1,2,5,6-tetrakisphosphate + phosphate</text>
        <dbReference type="Rhea" id="RHEA:77115"/>
        <dbReference type="ChEBI" id="CHEBI:15377"/>
        <dbReference type="ChEBI" id="CHEBI:43474"/>
        <dbReference type="ChEBI" id="CHEBI:57798"/>
        <dbReference type="ChEBI" id="CHEBI:195535"/>
    </reaction>
    <physiologicalReaction direction="left-to-right" evidence="14">
        <dbReference type="Rhea" id="RHEA:77116"/>
    </physiologicalReaction>
</comment>
<keyword evidence="20" id="KW-0812">Transmembrane</keyword>
<comment type="catalytic activity">
    <reaction evidence="13">
        <text>1D-myo-inositol 1,2,6-trisphosphate + H2O = 1D-myo-inositol 1,2-bisphosphate + phosphate</text>
        <dbReference type="Rhea" id="RHEA:77131"/>
        <dbReference type="ChEBI" id="CHEBI:15377"/>
        <dbReference type="ChEBI" id="CHEBI:43474"/>
        <dbReference type="ChEBI" id="CHEBI:195537"/>
        <dbReference type="ChEBI" id="CHEBI:195539"/>
    </reaction>
    <physiologicalReaction direction="left-to-right" evidence="13">
        <dbReference type="Rhea" id="RHEA:77132"/>
    </physiologicalReaction>
</comment>
<evidence type="ECO:0000256" key="6">
    <source>
        <dbReference type="ARBA" id="ARBA00022801"/>
    </source>
</evidence>
<dbReference type="GO" id="GO:0005576">
    <property type="term" value="C:extracellular region"/>
    <property type="evidence" value="ECO:0007669"/>
    <property type="project" value="UniProtKB-SubCell"/>
</dbReference>
<dbReference type="Pfam" id="PF00328">
    <property type="entry name" value="His_Phos_2"/>
    <property type="match status" value="1"/>
</dbReference>
<comment type="similarity">
    <text evidence="2">Belongs to the histidine acid phosphatase family.</text>
</comment>
<feature type="disulfide bond" evidence="19">
    <location>
        <begin position="493"/>
        <end position="501"/>
    </location>
</feature>
<comment type="subcellular location">
    <subcellularLocation>
        <location evidence="1">Secreted</location>
    </subcellularLocation>
</comment>
<dbReference type="Proteomes" id="UP000272025">
    <property type="component" value="Unassembled WGS sequence"/>
</dbReference>
<evidence type="ECO:0000256" key="17">
    <source>
        <dbReference type="ARBA" id="ARBA00044262"/>
    </source>
</evidence>
<dbReference type="InterPro" id="IPR029033">
    <property type="entry name" value="His_PPase_superfam"/>
</dbReference>
<evidence type="ECO:0000256" key="20">
    <source>
        <dbReference type="SAM" id="Phobius"/>
    </source>
</evidence>
<dbReference type="OrthoDB" id="6509975at2759"/>
<reference evidence="21 22" key="1">
    <citation type="journal article" date="2018" name="Mol. Ecol.">
        <title>The obligate alkalophilic soda-lake fungus Sodiomyces alkalinus has shifted to a protein diet.</title>
        <authorList>
            <person name="Grum-Grzhimaylo A.A."/>
            <person name="Falkoski D.L."/>
            <person name="van den Heuvel J."/>
            <person name="Valero-Jimenez C.A."/>
            <person name="Min B."/>
            <person name="Choi I.G."/>
            <person name="Lipzen A."/>
            <person name="Daum C.G."/>
            <person name="Aanen D.K."/>
            <person name="Tsang A."/>
            <person name="Henrissat B."/>
            <person name="Bilanenko E.N."/>
            <person name="de Vries R.P."/>
            <person name="van Kan J.A.L."/>
            <person name="Grigoriev I.V."/>
            <person name="Debets A.J.M."/>
        </authorList>
    </citation>
    <scope>NUCLEOTIDE SEQUENCE [LARGE SCALE GENOMIC DNA]</scope>
    <source>
        <strain evidence="21 22">F11</strain>
    </source>
</reference>
<dbReference type="GeneID" id="39577529"/>
<evidence type="ECO:0000256" key="12">
    <source>
        <dbReference type="ARBA" id="ARBA00043675"/>
    </source>
</evidence>
<dbReference type="PANTHER" id="PTHR20963">
    <property type="entry name" value="MULTIPLE INOSITOL POLYPHOSPHATE PHOSPHATASE-RELATED"/>
    <property type="match status" value="1"/>
</dbReference>
<feature type="active site" description="Nucleophile" evidence="18">
    <location>
        <position position="126"/>
    </location>
</feature>
<evidence type="ECO:0000256" key="18">
    <source>
        <dbReference type="PIRSR" id="PIRSR000894-1"/>
    </source>
</evidence>
<keyword evidence="20" id="KW-1133">Transmembrane helix</keyword>
<proteinExistence type="inferred from homology"/>
<feature type="disulfide bond" evidence="19">
    <location>
        <begin position="314"/>
        <end position="330"/>
    </location>
</feature>
<feature type="active site" description="Proton donor" evidence="18">
    <location>
        <position position="410"/>
    </location>
</feature>
<evidence type="ECO:0000256" key="5">
    <source>
        <dbReference type="ARBA" id="ARBA00022525"/>
    </source>
</evidence>
<evidence type="ECO:0000256" key="14">
    <source>
        <dbReference type="ARBA" id="ARBA00043748"/>
    </source>
</evidence>
<organism evidence="21 22">
    <name type="scientific">Sodiomyces alkalinus (strain CBS 110278 / VKM F-3762 / F11)</name>
    <name type="common">Alkaliphilic filamentous fungus</name>
    <dbReference type="NCBI Taxonomy" id="1314773"/>
    <lineage>
        <taxon>Eukaryota</taxon>
        <taxon>Fungi</taxon>
        <taxon>Dikarya</taxon>
        <taxon>Ascomycota</taxon>
        <taxon>Pezizomycotina</taxon>
        <taxon>Sordariomycetes</taxon>
        <taxon>Hypocreomycetidae</taxon>
        <taxon>Glomerellales</taxon>
        <taxon>Plectosphaerellaceae</taxon>
        <taxon>Sodiomyces</taxon>
    </lineage>
</organism>
<gene>
    <name evidence="21" type="ORF">SODALDRAFT_306931</name>
</gene>
<dbReference type="PROSITE" id="PS00616">
    <property type="entry name" value="HIS_ACID_PHOSPHAT_1"/>
    <property type="match status" value="1"/>
</dbReference>
<evidence type="ECO:0000256" key="3">
    <source>
        <dbReference type="ARBA" id="ARBA00011245"/>
    </source>
</evidence>
<keyword evidence="7 19" id="KW-1015">Disulfide bond</keyword>
<dbReference type="InterPro" id="IPR016274">
    <property type="entry name" value="Histidine_acid_Pase_euk"/>
</dbReference>
<dbReference type="InterPro" id="IPR033379">
    <property type="entry name" value="Acid_Pase_AS"/>
</dbReference>
<evidence type="ECO:0000256" key="7">
    <source>
        <dbReference type="ARBA" id="ARBA00023157"/>
    </source>
</evidence>
<evidence type="ECO:0000256" key="8">
    <source>
        <dbReference type="ARBA" id="ARBA00023180"/>
    </source>
</evidence>
<dbReference type="PANTHER" id="PTHR20963:SF24">
    <property type="entry name" value="3-PHYTASE B"/>
    <property type="match status" value="1"/>
</dbReference>